<dbReference type="SUPFAM" id="SSF54695">
    <property type="entry name" value="POZ domain"/>
    <property type="match status" value="1"/>
</dbReference>
<accession>A0A8D2IB96</accession>
<keyword evidence="2" id="KW-1185">Reference proteome</keyword>
<dbReference type="InterPro" id="IPR039948">
    <property type="entry name" value="ELC1"/>
</dbReference>
<name>A0A8D2IB96_UROPR</name>
<evidence type="ECO:0000313" key="1">
    <source>
        <dbReference type="Ensembl" id="ENSUPAP00010028488.1"/>
    </source>
</evidence>
<evidence type="ECO:0008006" key="3">
    <source>
        <dbReference type="Google" id="ProtNLM"/>
    </source>
</evidence>
<dbReference type="Ensembl" id="ENSUPAT00010032429.1">
    <property type="protein sequence ID" value="ENSUPAP00010028488.1"/>
    <property type="gene ID" value="ENSUPAG00010022491.1"/>
</dbReference>
<dbReference type="GeneTree" id="ENSGT00940000165227"/>
<dbReference type="Proteomes" id="UP000694417">
    <property type="component" value="Unplaced"/>
</dbReference>
<evidence type="ECO:0000313" key="2">
    <source>
        <dbReference type="Proteomes" id="UP000694417"/>
    </source>
</evidence>
<dbReference type="InterPro" id="IPR011333">
    <property type="entry name" value="SKP1/BTB/POZ_sf"/>
</dbReference>
<reference evidence="1" key="1">
    <citation type="submission" date="2025-08" db="UniProtKB">
        <authorList>
            <consortium name="Ensembl"/>
        </authorList>
    </citation>
    <scope>IDENTIFICATION</scope>
</reference>
<protein>
    <recommendedName>
        <fullName evidence="3">SKP1 component POZ domain-containing protein</fullName>
    </recommendedName>
</protein>
<reference evidence="1" key="2">
    <citation type="submission" date="2025-09" db="UniProtKB">
        <authorList>
            <consortium name="Ensembl"/>
        </authorList>
    </citation>
    <scope>IDENTIFICATION</scope>
</reference>
<proteinExistence type="predicted"/>
<sequence length="70" mass="7983">MEKRKTYGSCESPDAMYVKLISSNGHEFIVKKKKEHARTSGTIKAMCALWGIYFVPGEWSSLPRLFCCHV</sequence>
<dbReference type="Gene3D" id="3.30.710.10">
    <property type="entry name" value="Potassium Channel Kv1.1, Chain A"/>
    <property type="match status" value="1"/>
</dbReference>
<dbReference type="PANTHER" id="PTHR20648">
    <property type="entry name" value="ELONGIN-C"/>
    <property type="match status" value="1"/>
</dbReference>
<dbReference type="AlphaFoldDB" id="A0A8D2IB96"/>
<organism evidence="1 2">
    <name type="scientific">Urocitellus parryii</name>
    <name type="common">Arctic ground squirrel</name>
    <name type="synonym">Spermophilus parryii</name>
    <dbReference type="NCBI Taxonomy" id="9999"/>
    <lineage>
        <taxon>Eukaryota</taxon>
        <taxon>Metazoa</taxon>
        <taxon>Chordata</taxon>
        <taxon>Craniata</taxon>
        <taxon>Vertebrata</taxon>
        <taxon>Euteleostomi</taxon>
        <taxon>Mammalia</taxon>
        <taxon>Eutheria</taxon>
        <taxon>Euarchontoglires</taxon>
        <taxon>Glires</taxon>
        <taxon>Rodentia</taxon>
        <taxon>Sciuromorpha</taxon>
        <taxon>Sciuridae</taxon>
        <taxon>Xerinae</taxon>
        <taxon>Marmotini</taxon>
        <taxon>Urocitellus</taxon>
    </lineage>
</organism>